<dbReference type="InterPro" id="IPR009003">
    <property type="entry name" value="Peptidase_S1_PA"/>
</dbReference>
<dbReference type="PROSITE" id="PS01209">
    <property type="entry name" value="LDLRA_1"/>
    <property type="match status" value="1"/>
</dbReference>
<dbReference type="InterPro" id="IPR002172">
    <property type="entry name" value="LDrepeatLR_classA_rpt"/>
</dbReference>
<sequence length="629" mass="69825">MEGGVATELKVHVINNGTRTLGYFANGVNVERDEWVEGQVPIDGGEVAITFEAMVGPKSWKPSVIALDDIVFREGESCPKKENCSEDEFWCAPSRICIPAYLVRDGISDCYDGSDEACMYGERPCQPGTSGTECVPEASWCDGIRDCPEGDDERDCANCTTTEWECLSHQCIPEMQRCDGTPQCPDQSDEFQCVKHTNASGEVEVRHSGNQVGILCADNIDRGTADYLCSQSGSGQYLSHFQSYVVSNGLVAIPSENNPGILPHRRLQQVSSCYSLGLRCGTIECGVPITSLLETFVLHGSDAQQGEWPWQISIMRNGGHICGGTIISPDWIVTAAHCVDDYSASNYDVGAGSLVKNQAYISGQVRSVQSKYIHPNYSLPDTNPSHTDLALLRLSSPLRFDNFTRPACIGHSVEDLRNCYVTGWGYTYYDESRNSVSPTLLQEEQVQILNHGECRSNWYNTTGFRYTYVQDDVLCVDNREPFGSLCYTLLSTGRKHLASQFNFTFRYIDDVLSINNPNFADHLHEIYPHELKIKETTESDRSASYLDILLSFDTKGHLNTPLYDKRDDFSFHITNFPFMSSNIPSSPAFGVFVSQLIPYAGACPNMKISSLEPGGLQVSYLFRVMVHNG</sequence>
<keyword evidence="3" id="KW-0720">Serine protease</keyword>
<evidence type="ECO:0000256" key="2">
    <source>
        <dbReference type="ARBA" id="ARBA00022801"/>
    </source>
</evidence>
<dbReference type="PANTHER" id="PTHR24252:SF27">
    <property type="entry name" value="TRANSMEMBRANE PROTEASE SERINE 3-LIKE"/>
    <property type="match status" value="1"/>
</dbReference>
<evidence type="ECO:0000313" key="10">
    <source>
        <dbReference type="EMBL" id="KAK3087674.1"/>
    </source>
</evidence>
<dbReference type="Proteomes" id="UP001186944">
    <property type="component" value="Unassembled WGS sequence"/>
</dbReference>
<dbReference type="Gene3D" id="2.60.120.200">
    <property type="match status" value="1"/>
</dbReference>
<organism evidence="10 11">
    <name type="scientific">Pinctada imbricata</name>
    <name type="common">Atlantic pearl-oyster</name>
    <name type="synonym">Pinctada martensii</name>
    <dbReference type="NCBI Taxonomy" id="66713"/>
    <lineage>
        <taxon>Eukaryota</taxon>
        <taxon>Metazoa</taxon>
        <taxon>Spiralia</taxon>
        <taxon>Lophotrochozoa</taxon>
        <taxon>Mollusca</taxon>
        <taxon>Bivalvia</taxon>
        <taxon>Autobranchia</taxon>
        <taxon>Pteriomorphia</taxon>
        <taxon>Pterioida</taxon>
        <taxon>Pterioidea</taxon>
        <taxon>Pteriidae</taxon>
        <taxon>Pinctada</taxon>
    </lineage>
</organism>
<dbReference type="InterPro" id="IPR036772">
    <property type="entry name" value="SRCR-like_dom_sf"/>
</dbReference>
<keyword evidence="2" id="KW-0378">Hydrolase</keyword>
<dbReference type="InterPro" id="IPR018114">
    <property type="entry name" value="TRYPSIN_HIS"/>
</dbReference>
<dbReference type="InterPro" id="IPR023415">
    <property type="entry name" value="LDLR_class-A_CS"/>
</dbReference>
<evidence type="ECO:0000256" key="1">
    <source>
        <dbReference type="ARBA" id="ARBA00022670"/>
    </source>
</evidence>
<protein>
    <submittedName>
        <fullName evidence="10">Uncharacterized protein</fullName>
    </submittedName>
</protein>
<dbReference type="InterPro" id="IPR036055">
    <property type="entry name" value="LDL_receptor-like_sf"/>
</dbReference>
<accession>A0AA89BYS5</accession>
<evidence type="ECO:0000313" key="11">
    <source>
        <dbReference type="Proteomes" id="UP001186944"/>
    </source>
</evidence>
<dbReference type="PROSITE" id="PS50240">
    <property type="entry name" value="TRYPSIN_DOM"/>
    <property type="match status" value="1"/>
</dbReference>
<feature type="domain" description="Peptidase S1" evidence="8">
    <location>
        <begin position="297"/>
        <end position="554"/>
    </location>
</feature>
<evidence type="ECO:0000256" key="7">
    <source>
        <dbReference type="PROSITE-ProRule" id="PRU00196"/>
    </source>
</evidence>
<dbReference type="PANTHER" id="PTHR24252">
    <property type="entry name" value="ACROSIN-RELATED"/>
    <property type="match status" value="1"/>
</dbReference>
<feature type="disulfide bond" evidence="6">
    <location>
        <begin position="166"/>
        <end position="184"/>
    </location>
</feature>
<evidence type="ECO:0000256" key="6">
    <source>
        <dbReference type="PROSITE-ProRule" id="PRU00124"/>
    </source>
</evidence>
<dbReference type="Pfam" id="PF00057">
    <property type="entry name" value="Ldl_recept_a"/>
    <property type="match status" value="2"/>
</dbReference>
<keyword evidence="4 6" id="KW-1015">Disulfide bond</keyword>
<dbReference type="PROSITE" id="PS50068">
    <property type="entry name" value="LDLRA_2"/>
    <property type="match status" value="3"/>
</dbReference>
<evidence type="ECO:0000256" key="3">
    <source>
        <dbReference type="ARBA" id="ARBA00022825"/>
    </source>
</evidence>
<dbReference type="SUPFAM" id="SSF57424">
    <property type="entry name" value="LDL receptor-like module"/>
    <property type="match status" value="3"/>
</dbReference>
<feature type="domain" description="SRCR" evidence="9">
    <location>
        <begin position="175"/>
        <end position="235"/>
    </location>
</feature>
<evidence type="ECO:0000259" key="8">
    <source>
        <dbReference type="PROSITE" id="PS50240"/>
    </source>
</evidence>
<dbReference type="GO" id="GO:0004252">
    <property type="term" value="F:serine-type endopeptidase activity"/>
    <property type="evidence" value="ECO:0007669"/>
    <property type="project" value="InterPro"/>
</dbReference>
<evidence type="ECO:0000256" key="4">
    <source>
        <dbReference type="ARBA" id="ARBA00023157"/>
    </source>
</evidence>
<dbReference type="Gene3D" id="2.40.10.10">
    <property type="entry name" value="Trypsin-like serine proteases"/>
    <property type="match status" value="1"/>
</dbReference>
<keyword evidence="1" id="KW-0645">Protease</keyword>
<dbReference type="GO" id="GO:0006508">
    <property type="term" value="P:proteolysis"/>
    <property type="evidence" value="ECO:0007669"/>
    <property type="project" value="UniProtKB-KW"/>
</dbReference>
<dbReference type="AlphaFoldDB" id="A0AA89BYS5"/>
<dbReference type="InterPro" id="IPR001254">
    <property type="entry name" value="Trypsin_dom"/>
</dbReference>
<dbReference type="InterPro" id="IPR043504">
    <property type="entry name" value="Peptidase_S1_PA_chymotrypsin"/>
</dbReference>
<dbReference type="CDD" id="cd00112">
    <property type="entry name" value="LDLa"/>
    <property type="match status" value="3"/>
</dbReference>
<dbReference type="PROSITE" id="PS50287">
    <property type="entry name" value="SRCR_2"/>
    <property type="match status" value="1"/>
</dbReference>
<gene>
    <name evidence="10" type="ORF">FSP39_009018</name>
</gene>
<feature type="disulfide bond" evidence="6">
    <location>
        <begin position="141"/>
        <end position="156"/>
    </location>
</feature>
<dbReference type="SUPFAM" id="SSF56487">
    <property type="entry name" value="SRCR-like"/>
    <property type="match status" value="1"/>
</dbReference>
<dbReference type="SUPFAM" id="SSF50494">
    <property type="entry name" value="Trypsin-like serine proteases"/>
    <property type="match status" value="1"/>
</dbReference>
<feature type="disulfide bond" evidence="6">
    <location>
        <begin position="178"/>
        <end position="193"/>
    </location>
</feature>
<dbReference type="Pfam" id="PF00089">
    <property type="entry name" value="Trypsin"/>
    <property type="match status" value="1"/>
</dbReference>
<comment type="caution">
    <text evidence="10">The sequence shown here is derived from an EMBL/GenBank/DDBJ whole genome shotgun (WGS) entry which is preliminary data.</text>
</comment>
<proteinExistence type="predicted"/>
<dbReference type="PROSITE" id="PS00134">
    <property type="entry name" value="TRYPSIN_HIS"/>
    <property type="match status" value="1"/>
</dbReference>
<dbReference type="Gene3D" id="4.10.400.10">
    <property type="entry name" value="Low-density Lipoprotein Receptor"/>
    <property type="match status" value="3"/>
</dbReference>
<comment type="caution">
    <text evidence="7">Lacks conserved residue(s) required for the propagation of feature annotation.</text>
</comment>
<dbReference type="EMBL" id="VSWD01000011">
    <property type="protein sequence ID" value="KAK3087674.1"/>
    <property type="molecule type" value="Genomic_DNA"/>
</dbReference>
<reference evidence="10" key="1">
    <citation type="submission" date="2019-08" db="EMBL/GenBank/DDBJ databases">
        <title>The improved chromosome-level genome for the pearl oyster Pinctada fucata martensii using PacBio sequencing and Hi-C.</title>
        <authorList>
            <person name="Zheng Z."/>
        </authorList>
    </citation>
    <scope>NUCLEOTIDE SEQUENCE</scope>
    <source>
        <strain evidence="10">ZZ-2019</strain>
        <tissue evidence="10">Adductor muscle</tissue>
    </source>
</reference>
<dbReference type="GO" id="GO:0016020">
    <property type="term" value="C:membrane"/>
    <property type="evidence" value="ECO:0007669"/>
    <property type="project" value="InterPro"/>
</dbReference>
<dbReference type="PRINTS" id="PR00261">
    <property type="entry name" value="LDLRECEPTOR"/>
</dbReference>
<evidence type="ECO:0000256" key="5">
    <source>
        <dbReference type="ARBA" id="ARBA00023180"/>
    </source>
</evidence>
<dbReference type="CDD" id="cd00190">
    <property type="entry name" value="Tryp_SPc"/>
    <property type="match status" value="1"/>
</dbReference>
<dbReference type="FunFam" id="2.40.10.10:FF:000068">
    <property type="entry name" value="transmembrane protease serine 2"/>
    <property type="match status" value="1"/>
</dbReference>
<dbReference type="InterPro" id="IPR001190">
    <property type="entry name" value="SRCR"/>
</dbReference>
<dbReference type="SMART" id="SM00192">
    <property type="entry name" value="LDLa"/>
    <property type="match status" value="3"/>
</dbReference>
<evidence type="ECO:0000259" key="9">
    <source>
        <dbReference type="PROSITE" id="PS50287"/>
    </source>
</evidence>
<keyword evidence="5" id="KW-0325">Glycoprotein</keyword>
<feature type="disulfide bond" evidence="6">
    <location>
        <begin position="159"/>
        <end position="171"/>
    </location>
</feature>
<dbReference type="SMART" id="SM00020">
    <property type="entry name" value="Tryp_SPc"/>
    <property type="match status" value="1"/>
</dbReference>
<name>A0AA89BYS5_PINIB</name>
<keyword evidence="11" id="KW-1185">Reference proteome</keyword>